<feature type="signal peptide" evidence="1">
    <location>
        <begin position="1"/>
        <end position="25"/>
    </location>
</feature>
<evidence type="ECO:0000313" key="2">
    <source>
        <dbReference type="EMBL" id="MQX36519.1"/>
    </source>
</evidence>
<evidence type="ECO:0000313" key="3">
    <source>
        <dbReference type="Proteomes" id="UP000434582"/>
    </source>
</evidence>
<accession>A0A7X2D2Q7</accession>
<dbReference type="Proteomes" id="UP000434582">
    <property type="component" value="Unassembled WGS sequence"/>
</dbReference>
<keyword evidence="3" id="KW-1185">Reference proteome</keyword>
<evidence type="ECO:0008006" key="4">
    <source>
        <dbReference type="Google" id="ProtNLM"/>
    </source>
</evidence>
<dbReference type="AlphaFoldDB" id="A0A7X2D2Q7"/>
<evidence type="ECO:0000256" key="1">
    <source>
        <dbReference type="SAM" id="SignalP"/>
    </source>
</evidence>
<protein>
    <recommendedName>
        <fullName evidence="4">VPLPA-CTERM sorting domain-containing protein</fullName>
    </recommendedName>
</protein>
<organism evidence="2 3">
    <name type="scientific">Roseospira navarrensis</name>
    <dbReference type="NCBI Taxonomy" id="140058"/>
    <lineage>
        <taxon>Bacteria</taxon>
        <taxon>Pseudomonadati</taxon>
        <taxon>Pseudomonadota</taxon>
        <taxon>Alphaproteobacteria</taxon>
        <taxon>Rhodospirillales</taxon>
        <taxon>Rhodospirillaceae</taxon>
        <taxon>Roseospira</taxon>
    </lineage>
</organism>
<keyword evidence="1" id="KW-0732">Signal</keyword>
<sequence length="220" mass="22539">MVKGILGAAGLAAVMTFGAAGGAQAAMATCPDTAATDDREFSLASADVASIGCYAFGDGNDKLDKLPGFTGTLLDKSDSNSDGTMPLLLGKTDENDLQSGLYGTFSFIVPTGYDTLYISFKSGQGGKKNDGNPDYAAFSVDVAALALSTLSFNWAIGSGHEDSPYTAFNAIDSDLNQALSHVSVYGDPSVVPLPAAGWFLLTALVGLAGTRWLNKGRAAA</sequence>
<gene>
    <name evidence="2" type="ORF">GHC57_08315</name>
</gene>
<dbReference type="OrthoDB" id="8546032at2"/>
<dbReference type="EMBL" id="WIVE01000021">
    <property type="protein sequence ID" value="MQX36519.1"/>
    <property type="molecule type" value="Genomic_DNA"/>
</dbReference>
<feature type="chain" id="PRO_5031138517" description="VPLPA-CTERM sorting domain-containing protein" evidence="1">
    <location>
        <begin position="26"/>
        <end position="220"/>
    </location>
</feature>
<comment type="caution">
    <text evidence="2">The sequence shown here is derived from an EMBL/GenBank/DDBJ whole genome shotgun (WGS) entry which is preliminary data.</text>
</comment>
<dbReference type="RefSeq" id="WP_153343101.1">
    <property type="nucleotide sequence ID" value="NZ_WIVE01000021.1"/>
</dbReference>
<proteinExistence type="predicted"/>
<reference evidence="2 3" key="1">
    <citation type="submission" date="2019-10" db="EMBL/GenBank/DDBJ databases">
        <title>Draft whole-genome sequence of the purple nonsulfur photosynthetic bacterium Roseospira navarrensis DSM 15114.</title>
        <authorList>
            <person name="Kyndt J.A."/>
            <person name="Meyer T.E."/>
        </authorList>
    </citation>
    <scope>NUCLEOTIDE SEQUENCE [LARGE SCALE GENOMIC DNA]</scope>
    <source>
        <strain evidence="2 3">DSM 15114</strain>
    </source>
</reference>
<name>A0A7X2D2Q7_9PROT</name>